<reference evidence="1 2" key="2">
    <citation type="journal article" date="2022" name="Mol. Ecol. Resour.">
        <title>The genomes of chicory, endive, great burdock and yacon provide insights into Asteraceae paleo-polyploidization history and plant inulin production.</title>
        <authorList>
            <person name="Fan W."/>
            <person name="Wang S."/>
            <person name="Wang H."/>
            <person name="Wang A."/>
            <person name="Jiang F."/>
            <person name="Liu H."/>
            <person name="Zhao H."/>
            <person name="Xu D."/>
            <person name="Zhang Y."/>
        </authorList>
    </citation>
    <scope>NUCLEOTIDE SEQUENCE [LARGE SCALE GENOMIC DNA]</scope>
    <source>
        <strain evidence="2">cv. Yunnan</strain>
        <tissue evidence="1">Leaves</tissue>
    </source>
</reference>
<dbReference type="EMBL" id="CM042029">
    <property type="protein sequence ID" value="KAI3795589.1"/>
    <property type="molecule type" value="Genomic_DNA"/>
</dbReference>
<accession>A0ACB9HIN8</accession>
<evidence type="ECO:0000313" key="1">
    <source>
        <dbReference type="EMBL" id="KAI3795589.1"/>
    </source>
</evidence>
<dbReference type="Proteomes" id="UP001056120">
    <property type="component" value="Linkage Group LG12"/>
</dbReference>
<organism evidence="1 2">
    <name type="scientific">Smallanthus sonchifolius</name>
    <dbReference type="NCBI Taxonomy" id="185202"/>
    <lineage>
        <taxon>Eukaryota</taxon>
        <taxon>Viridiplantae</taxon>
        <taxon>Streptophyta</taxon>
        <taxon>Embryophyta</taxon>
        <taxon>Tracheophyta</taxon>
        <taxon>Spermatophyta</taxon>
        <taxon>Magnoliopsida</taxon>
        <taxon>eudicotyledons</taxon>
        <taxon>Gunneridae</taxon>
        <taxon>Pentapetalae</taxon>
        <taxon>asterids</taxon>
        <taxon>campanulids</taxon>
        <taxon>Asterales</taxon>
        <taxon>Asteraceae</taxon>
        <taxon>Asteroideae</taxon>
        <taxon>Heliantheae alliance</taxon>
        <taxon>Millerieae</taxon>
        <taxon>Smallanthus</taxon>
    </lineage>
</organism>
<evidence type="ECO:0000313" key="2">
    <source>
        <dbReference type="Proteomes" id="UP001056120"/>
    </source>
</evidence>
<comment type="caution">
    <text evidence="1">The sequence shown here is derived from an EMBL/GenBank/DDBJ whole genome shotgun (WGS) entry which is preliminary data.</text>
</comment>
<reference evidence="2" key="1">
    <citation type="journal article" date="2022" name="Mol. Ecol. Resour.">
        <title>The genomes of chicory, endive, great burdock and yacon provide insights into Asteraceae palaeo-polyploidization history and plant inulin production.</title>
        <authorList>
            <person name="Fan W."/>
            <person name="Wang S."/>
            <person name="Wang H."/>
            <person name="Wang A."/>
            <person name="Jiang F."/>
            <person name="Liu H."/>
            <person name="Zhao H."/>
            <person name="Xu D."/>
            <person name="Zhang Y."/>
        </authorList>
    </citation>
    <scope>NUCLEOTIDE SEQUENCE [LARGE SCALE GENOMIC DNA]</scope>
    <source>
        <strain evidence="2">cv. Yunnan</strain>
    </source>
</reference>
<keyword evidence="2" id="KW-1185">Reference proteome</keyword>
<proteinExistence type="predicted"/>
<gene>
    <name evidence="1" type="ORF">L1987_38245</name>
</gene>
<sequence length="237" mass="27705">MEKLKQLIINCNHIPSINHPAIICERPQFQLLYEELASIIQTLFIDQHQDLERVNDLKKRFIYAAEEAQYKVDLFLSSVHIRNNGDFPTSEDFNPSLNLDDVRRSFESVKVEFMSMRIDNMKMDSSPRPERTLNKSAPISFTRNSQGSKKLTDEIFVGLDRDLELIRDKLVEDRKKLDVVSIVVLEEIPLEIGEIPTLERIQIEHCRYSVEKSVRRIQEEQRDLGNYDLFILILSAN</sequence>
<name>A0ACB9HIN8_9ASTR</name>
<protein>
    <submittedName>
        <fullName evidence="1">Uncharacterized protein</fullName>
    </submittedName>
</protein>